<dbReference type="GO" id="GO:0031011">
    <property type="term" value="C:Ino80 complex"/>
    <property type="evidence" value="ECO:0007669"/>
    <property type="project" value="InterPro"/>
</dbReference>
<reference evidence="4" key="1">
    <citation type="submission" date="2020-07" db="EMBL/GenBank/DDBJ databases">
        <title>Multicomponent nature underlies the extraordinary mechanical properties of spider dragline silk.</title>
        <authorList>
            <person name="Kono N."/>
            <person name="Nakamura H."/>
            <person name="Mori M."/>
            <person name="Yoshida Y."/>
            <person name="Ohtoshi R."/>
            <person name="Malay A.D."/>
            <person name="Moran D.A.P."/>
            <person name="Tomita M."/>
            <person name="Numata K."/>
            <person name="Arakawa K."/>
        </authorList>
    </citation>
    <scope>NUCLEOTIDE SEQUENCE</scope>
</reference>
<dbReference type="PANTHER" id="PTHR21812">
    <property type="entry name" value="INO80 COMPLEX SUBUNIT E"/>
    <property type="match status" value="1"/>
</dbReference>
<organism evidence="4 5">
    <name type="scientific">Trichonephila clavata</name>
    <name type="common">Joro spider</name>
    <name type="synonym">Nephila clavata</name>
    <dbReference type="NCBI Taxonomy" id="2740835"/>
    <lineage>
        <taxon>Eukaryota</taxon>
        <taxon>Metazoa</taxon>
        <taxon>Ecdysozoa</taxon>
        <taxon>Arthropoda</taxon>
        <taxon>Chelicerata</taxon>
        <taxon>Arachnida</taxon>
        <taxon>Araneae</taxon>
        <taxon>Araneomorphae</taxon>
        <taxon>Entelegynae</taxon>
        <taxon>Araneoidea</taxon>
        <taxon>Nephilidae</taxon>
        <taxon>Trichonephila</taxon>
    </lineage>
</organism>
<sequence length="252" mass="28266">SNNILICNILLSPKNKHNFFTRFGMRMPSSEPGSTNYHQKYLNLKRKLKVLLYENESFQEELKKAQRKLLKVSRDKSFLLDRLLKYETVESSSSDSEATVSSDSDSEFRAELLTLKKKKASVNTENQDTNTASSSTTNNTTSEVKKKKRKPAPSKPAGNVAETPKVTANVKIETVSVNHGDGHMTSEEIERHLEAKQSLRDLIPEKTPLTVPVEMFSNEPSVMECEIMDGQVSDISANTVVENVGIMIDIQE</sequence>
<evidence type="ECO:0000313" key="4">
    <source>
        <dbReference type="EMBL" id="GFR13994.1"/>
    </source>
</evidence>
<accession>A0A8X6H062</accession>
<dbReference type="PANTHER" id="PTHR21812:SF1">
    <property type="entry name" value="INO80 COMPLEX SUBUNIT E"/>
    <property type="match status" value="1"/>
</dbReference>
<dbReference type="EMBL" id="BMAO01007151">
    <property type="protein sequence ID" value="GFR13994.1"/>
    <property type="molecule type" value="Genomic_DNA"/>
</dbReference>
<feature type="coiled-coil region" evidence="1">
    <location>
        <begin position="41"/>
        <end position="75"/>
    </location>
</feature>
<evidence type="ECO:0000313" key="5">
    <source>
        <dbReference type="Proteomes" id="UP000887116"/>
    </source>
</evidence>
<dbReference type="Proteomes" id="UP000887116">
    <property type="component" value="Unassembled WGS sequence"/>
</dbReference>
<comment type="caution">
    <text evidence="4">The sequence shown here is derived from an EMBL/GenBank/DDBJ whole genome shotgun (WGS) entry which is preliminary data.</text>
</comment>
<dbReference type="Pfam" id="PF24237">
    <property type="entry name" value="INO80E"/>
    <property type="match status" value="1"/>
</dbReference>
<dbReference type="OrthoDB" id="5977486at2759"/>
<evidence type="ECO:0000256" key="2">
    <source>
        <dbReference type="SAM" id="MobiDB-lite"/>
    </source>
</evidence>
<protein>
    <submittedName>
        <fullName evidence="4">INO80 complex subunit E</fullName>
    </submittedName>
</protein>
<keyword evidence="1" id="KW-0175">Coiled coil</keyword>
<evidence type="ECO:0000259" key="3">
    <source>
        <dbReference type="Pfam" id="PF24237"/>
    </source>
</evidence>
<gene>
    <name evidence="4" type="primary">INO80E</name>
    <name evidence="4" type="ORF">TNCT_621391</name>
</gene>
<dbReference type="InterPro" id="IPR026678">
    <property type="entry name" value="INO80E"/>
</dbReference>
<feature type="region of interest" description="Disordered" evidence="2">
    <location>
        <begin position="119"/>
        <end position="162"/>
    </location>
</feature>
<dbReference type="GO" id="GO:0006338">
    <property type="term" value="P:chromatin remodeling"/>
    <property type="evidence" value="ECO:0007669"/>
    <property type="project" value="InterPro"/>
</dbReference>
<feature type="compositionally biased region" description="Low complexity" evidence="2">
    <location>
        <begin position="129"/>
        <end position="142"/>
    </location>
</feature>
<dbReference type="InterPro" id="IPR056515">
    <property type="entry name" value="INO80E_N"/>
</dbReference>
<evidence type="ECO:0000256" key="1">
    <source>
        <dbReference type="SAM" id="Coils"/>
    </source>
</evidence>
<keyword evidence="5" id="KW-1185">Reference proteome</keyword>
<dbReference type="AlphaFoldDB" id="A0A8X6H062"/>
<name>A0A8X6H062_TRICU</name>
<feature type="domain" description="INO80 complex subunit E N-terminal" evidence="3">
    <location>
        <begin position="36"/>
        <end position="83"/>
    </location>
</feature>
<proteinExistence type="predicted"/>
<feature type="non-terminal residue" evidence="4">
    <location>
        <position position="1"/>
    </location>
</feature>